<dbReference type="Pfam" id="PF13472">
    <property type="entry name" value="Lipase_GDSL_2"/>
    <property type="match status" value="1"/>
</dbReference>
<dbReference type="InterPro" id="IPR036514">
    <property type="entry name" value="SGNH_hydro_sf"/>
</dbReference>
<dbReference type="EMBL" id="VDFQ02000001">
    <property type="protein sequence ID" value="KAA1424520.1"/>
    <property type="molecule type" value="Genomic_DNA"/>
</dbReference>
<evidence type="ECO:0000313" key="2">
    <source>
        <dbReference type="EMBL" id="KAA1424520.1"/>
    </source>
</evidence>
<feature type="domain" description="SGNH hydrolase-type esterase" evidence="1">
    <location>
        <begin position="73"/>
        <end position="224"/>
    </location>
</feature>
<dbReference type="Proteomes" id="UP000307768">
    <property type="component" value="Unassembled WGS sequence"/>
</dbReference>
<reference evidence="2 3" key="1">
    <citation type="submission" date="2019-09" db="EMBL/GenBank/DDBJ databases">
        <title>Mumia zhuanghuii sp. nov. isolated from the intestinal contents of plateau pika (Ochotona curzoniae) in the Qinghai-Tibet plateau of China.</title>
        <authorList>
            <person name="Tian Z."/>
        </authorList>
    </citation>
    <scope>NUCLEOTIDE SEQUENCE [LARGE SCALE GENOMIC DNA]</scope>
    <source>
        <strain evidence="3">350</strain>
    </source>
</reference>
<dbReference type="Gene3D" id="3.40.50.1110">
    <property type="entry name" value="SGNH hydrolase"/>
    <property type="match status" value="1"/>
</dbReference>
<dbReference type="RefSeq" id="WP_149767405.1">
    <property type="nucleotide sequence ID" value="NZ_VDFQ02000001.1"/>
</dbReference>
<protein>
    <submittedName>
        <fullName evidence="2">SGNH/GDSL hydrolase family protein</fullName>
    </submittedName>
</protein>
<sequence>MNVSWTARSRLLGARRRTRFGMAFLLALIAVVLLVDLGADANGSEAARCARFAADAQDRRAEPVVGSGDRVVVLGDSWSAGLGLDDPADAWPSRLAGRVSVDAFSGSGFSRLASPCAGACFAQRAPRAVSGGADLVVVEGGLNDVDQPVAALRAGFTRVMRALEAPRVVVVGPASAPARAAGARRVDEVLAAMASRYDAAYVSTLDLDLAYLDDGLHLTARGHRELGDYVAQQLAALASGAHTPTPL</sequence>
<dbReference type="InterPro" id="IPR013830">
    <property type="entry name" value="SGNH_hydro"/>
</dbReference>
<accession>A0A5Q6S2J7</accession>
<dbReference type="OrthoDB" id="3786280at2"/>
<comment type="caution">
    <text evidence="2">The sequence shown here is derived from an EMBL/GenBank/DDBJ whole genome shotgun (WGS) entry which is preliminary data.</text>
</comment>
<name>A0A5Q6S2J7_9ACTN</name>
<proteinExistence type="predicted"/>
<dbReference type="SUPFAM" id="SSF52266">
    <property type="entry name" value="SGNH hydrolase"/>
    <property type="match status" value="1"/>
</dbReference>
<dbReference type="GO" id="GO:0016787">
    <property type="term" value="F:hydrolase activity"/>
    <property type="evidence" value="ECO:0007669"/>
    <property type="project" value="UniProtKB-KW"/>
</dbReference>
<keyword evidence="2" id="KW-0378">Hydrolase</keyword>
<dbReference type="AlphaFoldDB" id="A0A5Q6S2J7"/>
<dbReference type="CDD" id="cd00229">
    <property type="entry name" value="SGNH_hydrolase"/>
    <property type="match status" value="1"/>
</dbReference>
<organism evidence="2 3">
    <name type="scientific">Mumia zhuanghuii</name>
    <dbReference type="NCBI Taxonomy" id="2585211"/>
    <lineage>
        <taxon>Bacteria</taxon>
        <taxon>Bacillati</taxon>
        <taxon>Actinomycetota</taxon>
        <taxon>Actinomycetes</taxon>
        <taxon>Propionibacteriales</taxon>
        <taxon>Nocardioidaceae</taxon>
        <taxon>Mumia</taxon>
    </lineage>
</organism>
<evidence type="ECO:0000259" key="1">
    <source>
        <dbReference type="Pfam" id="PF13472"/>
    </source>
</evidence>
<evidence type="ECO:0000313" key="3">
    <source>
        <dbReference type="Proteomes" id="UP000307768"/>
    </source>
</evidence>
<gene>
    <name evidence="2" type="ORF">FE697_000890</name>
</gene>